<sequence length="229" mass="25820">MIMDALSKPLFDNDHQHNVMNFEGRDIDVIKSAGNIWLYGATAMQAAGVPSHAHDGYSRHLGRVKHPDKIKITDTPFRFTSGNRNRSVLVSPKVVFDMLDKTSRGRNPIMTINFTEWLTENVLEGLSPLSWSPARFEKDKLEPVFRETIIVKDKNETEGDTDPLRPVGVYLPIRSRMPIRVDEVEFCLCTDERLGIGKCWCCGGVRIRSALPAAPYLGGMVIDEEDTLF</sequence>
<proteinExistence type="predicted"/>
<dbReference type="AlphaFoldDB" id="A0A366X2M6"/>
<dbReference type="EMBL" id="QOCE01000029">
    <property type="protein sequence ID" value="RBW55571.1"/>
    <property type="molecule type" value="Genomic_DNA"/>
</dbReference>
<dbReference type="Proteomes" id="UP000252706">
    <property type="component" value="Unassembled WGS sequence"/>
</dbReference>
<reference evidence="1 2" key="1">
    <citation type="submission" date="2018-07" db="EMBL/GenBank/DDBJ databases">
        <title>Modular assembly of carbohydrate-degrading microbial communities in the ocean.</title>
        <authorList>
            <person name="Enke T.N."/>
            <person name="Datta M.S."/>
            <person name="Schwartzman J.A."/>
            <person name="Cermak N."/>
            <person name="Schmitz D.A."/>
            <person name="Barrere J."/>
            <person name="Cordero O.X."/>
        </authorList>
    </citation>
    <scope>NUCLEOTIDE SEQUENCE [LARGE SCALE GENOMIC DNA]</scope>
    <source>
        <strain evidence="1 2">C3M10</strain>
    </source>
</reference>
<evidence type="ECO:0000313" key="1">
    <source>
        <dbReference type="EMBL" id="RBW55571.1"/>
    </source>
</evidence>
<organism evidence="1 2">
    <name type="scientific">Phaeobacter gallaeciensis</name>
    <dbReference type="NCBI Taxonomy" id="60890"/>
    <lineage>
        <taxon>Bacteria</taxon>
        <taxon>Pseudomonadati</taxon>
        <taxon>Pseudomonadota</taxon>
        <taxon>Alphaproteobacteria</taxon>
        <taxon>Rhodobacterales</taxon>
        <taxon>Roseobacteraceae</taxon>
        <taxon>Phaeobacter</taxon>
    </lineage>
</organism>
<gene>
    <name evidence="1" type="ORF">DS909_10725</name>
</gene>
<dbReference type="RefSeq" id="WP_113823443.1">
    <property type="nucleotide sequence ID" value="NZ_QOCE01000029.1"/>
</dbReference>
<name>A0A366X2M6_9RHOB</name>
<comment type="caution">
    <text evidence="1">The sequence shown here is derived from an EMBL/GenBank/DDBJ whole genome shotgun (WGS) entry which is preliminary data.</text>
</comment>
<protein>
    <recommendedName>
        <fullName evidence="3">Bro-N domain-containing protein</fullName>
    </recommendedName>
</protein>
<dbReference type="OrthoDB" id="7856354at2"/>
<accession>A0A366X2M6</accession>
<evidence type="ECO:0000313" key="2">
    <source>
        <dbReference type="Proteomes" id="UP000252706"/>
    </source>
</evidence>
<evidence type="ECO:0008006" key="3">
    <source>
        <dbReference type="Google" id="ProtNLM"/>
    </source>
</evidence>